<evidence type="ECO:0000313" key="2">
    <source>
        <dbReference type="EMBL" id="ELP87771.1"/>
    </source>
</evidence>
<feature type="transmembrane region" description="Helical" evidence="1">
    <location>
        <begin position="158"/>
        <end position="181"/>
    </location>
</feature>
<feature type="transmembrane region" description="Helical" evidence="1">
    <location>
        <begin position="357"/>
        <end position="377"/>
    </location>
</feature>
<feature type="transmembrane region" description="Helical" evidence="1">
    <location>
        <begin position="100"/>
        <end position="119"/>
    </location>
</feature>
<protein>
    <recommendedName>
        <fullName evidence="4">Integral membrane protein</fullName>
    </recommendedName>
</protein>
<dbReference type="InterPro" id="IPR037185">
    <property type="entry name" value="EmrE-like"/>
</dbReference>
<feature type="transmembrane region" description="Helical" evidence="1">
    <location>
        <begin position="52"/>
        <end position="70"/>
    </location>
</feature>
<name>A0A0A1U4H8_ENTIV</name>
<dbReference type="EMBL" id="KB206788">
    <property type="protein sequence ID" value="ELP87771.1"/>
    <property type="molecule type" value="Genomic_DNA"/>
</dbReference>
<evidence type="ECO:0000256" key="1">
    <source>
        <dbReference type="SAM" id="Phobius"/>
    </source>
</evidence>
<sequence length="413" mass="45588">MASVLVTAIVIAGMLTFGTCTVVFQKLIFSIEGEGLAGDVHAFEKPWFQTEMMFVGMFGCLFVFEGKHLFMHFWRKKHPIVEDAKESAESGKPTNKQSPIYTYLIVAIPACCDLLATALSNVGLLWIPASIWQMLRGSMTIFSAIFTKVFLRRQVRAYQWVGVAFVAFALVVVAFSCLMAPVKDPIVVEDVYGDASEKGSVETYLMVIGICLVIVAQVIQASQIVIEEFLLKNAAVDPILIVGLEGMWGGLICSGICLMLVQYAIPPSAGSGVYESTTDTFYMLVKSPQILGLCIVYSIVILAYNLFGMFVTLVSSAVIRTILEGLRTACIWIVQLIIGCFVDDTSPLGESWNDWSYLQLAGFFFLLEGLFLYNGYLRIAAPFFDYSNLDAAKTPATPKEKESLLDHDEESKK</sequence>
<dbReference type="Proteomes" id="UP000014680">
    <property type="component" value="Unassembled WGS sequence"/>
</dbReference>
<organism evidence="2 3">
    <name type="scientific">Entamoeba invadens IP1</name>
    <dbReference type="NCBI Taxonomy" id="370355"/>
    <lineage>
        <taxon>Eukaryota</taxon>
        <taxon>Amoebozoa</taxon>
        <taxon>Evosea</taxon>
        <taxon>Archamoebae</taxon>
        <taxon>Mastigamoebida</taxon>
        <taxon>Entamoebidae</taxon>
        <taxon>Entamoeba</taxon>
    </lineage>
</organism>
<reference evidence="2 3" key="1">
    <citation type="submission" date="2012-10" db="EMBL/GenBank/DDBJ databases">
        <authorList>
            <person name="Zafar N."/>
            <person name="Inman J."/>
            <person name="Hall N."/>
            <person name="Lorenzi H."/>
            <person name="Caler E."/>
        </authorList>
    </citation>
    <scope>NUCLEOTIDE SEQUENCE [LARGE SCALE GENOMIC DNA]</scope>
    <source>
        <strain evidence="2 3">IP1</strain>
    </source>
</reference>
<feature type="transmembrane region" description="Helical" evidence="1">
    <location>
        <begin position="326"/>
        <end position="345"/>
    </location>
</feature>
<dbReference type="RefSeq" id="XP_004254542.1">
    <property type="nucleotide sequence ID" value="XM_004254494.1"/>
</dbReference>
<feature type="transmembrane region" description="Helical" evidence="1">
    <location>
        <begin position="131"/>
        <end position="151"/>
    </location>
</feature>
<dbReference type="AlphaFoldDB" id="A0A0A1U4H8"/>
<evidence type="ECO:0008006" key="4">
    <source>
        <dbReference type="Google" id="ProtNLM"/>
    </source>
</evidence>
<dbReference type="PANTHER" id="PTHR13146">
    <property type="match status" value="1"/>
</dbReference>
<feature type="transmembrane region" description="Helical" evidence="1">
    <location>
        <begin position="290"/>
        <end position="314"/>
    </location>
</feature>
<dbReference type="OMA" id="RVEYDNQ"/>
<feature type="transmembrane region" description="Helical" evidence="1">
    <location>
        <begin position="201"/>
        <end position="219"/>
    </location>
</feature>
<keyword evidence="1" id="KW-1133">Transmembrane helix</keyword>
<gene>
    <name evidence="2" type="ORF">EIN_411240</name>
</gene>
<dbReference type="PANTHER" id="PTHR13146:SF3">
    <property type="entry name" value="EAMA DOMAIN-CONTAINING PROTEIN"/>
    <property type="match status" value="1"/>
</dbReference>
<dbReference type="GO" id="GO:0016020">
    <property type="term" value="C:membrane"/>
    <property type="evidence" value="ECO:0007669"/>
    <property type="project" value="TreeGrafter"/>
</dbReference>
<dbReference type="KEGG" id="eiv:EIN_411240"/>
<dbReference type="SUPFAM" id="SSF103481">
    <property type="entry name" value="Multidrug resistance efflux transporter EmrE"/>
    <property type="match status" value="1"/>
</dbReference>
<keyword evidence="1" id="KW-0472">Membrane</keyword>
<dbReference type="VEuPathDB" id="AmoebaDB:EIN_411240"/>
<dbReference type="GeneID" id="14886730"/>
<keyword evidence="1" id="KW-0812">Transmembrane</keyword>
<accession>A0A0A1U4H8</accession>
<proteinExistence type="predicted"/>
<dbReference type="OrthoDB" id="29773at2759"/>
<feature type="transmembrane region" description="Helical" evidence="1">
    <location>
        <begin position="239"/>
        <end position="265"/>
    </location>
</feature>
<evidence type="ECO:0000313" key="3">
    <source>
        <dbReference type="Proteomes" id="UP000014680"/>
    </source>
</evidence>
<keyword evidence="3" id="KW-1185">Reference proteome</keyword>